<dbReference type="InterPro" id="IPR058669">
    <property type="entry name" value="TPR_IPO7/11-like"/>
</dbReference>
<feature type="domain" description="Importin N-terminal" evidence="5">
    <location>
        <begin position="26"/>
        <end position="98"/>
    </location>
</feature>
<comment type="similarity">
    <text evidence="2">Belongs to the importin beta family.</text>
</comment>
<keyword evidence="4" id="KW-0539">Nucleus</keyword>
<dbReference type="Pfam" id="PF03810">
    <property type="entry name" value="IBN_N"/>
    <property type="match status" value="1"/>
</dbReference>
<evidence type="ECO:0000256" key="3">
    <source>
        <dbReference type="ARBA" id="ARBA00022448"/>
    </source>
</evidence>
<name>A0ABQ8F454_9FUNG</name>
<dbReference type="InterPro" id="IPR011989">
    <property type="entry name" value="ARM-like"/>
</dbReference>
<keyword evidence="3" id="KW-0813">Transport</keyword>
<evidence type="ECO:0000313" key="6">
    <source>
        <dbReference type="EMBL" id="KAH6590215.1"/>
    </source>
</evidence>
<protein>
    <recommendedName>
        <fullName evidence="5">Importin N-terminal domain-containing protein</fullName>
    </recommendedName>
</protein>
<dbReference type="PANTHER" id="PTHR10997">
    <property type="entry name" value="IMPORTIN-7, 8, 11"/>
    <property type="match status" value="1"/>
</dbReference>
<dbReference type="EMBL" id="JAFCIX010000435">
    <property type="protein sequence ID" value="KAH6590215.1"/>
    <property type="molecule type" value="Genomic_DNA"/>
</dbReference>
<gene>
    <name evidence="6" type="ORF">BASA50_009477</name>
</gene>
<evidence type="ECO:0000256" key="4">
    <source>
        <dbReference type="ARBA" id="ARBA00023242"/>
    </source>
</evidence>
<dbReference type="SMART" id="SM00913">
    <property type="entry name" value="IBN_N"/>
    <property type="match status" value="1"/>
</dbReference>
<dbReference type="Proteomes" id="UP001648503">
    <property type="component" value="Unassembled WGS sequence"/>
</dbReference>
<dbReference type="Pfam" id="PF25758">
    <property type="entry name" value="TPR_IPO11"/>
    <property type="match status" value="1"/>
</dbReference>
<evidence type="ECO:0000259" key="5">
    <source>
        <dbReference type="PROSITE" id="PS50166"/>
    </source>
</evidence>
<proteinExistence type="inferred from homology"/>
<comment type="subcellular location">
    <subcellularLocation>
        <location evidence="1">Nucleus</location>
    </subcellularLocation>
</comment>
<comment type="caution">
    <text evidence="6">The sequence shown here is derived from an EMBL/GenBank/DDBJ whole genome shotgun (WGS) entry which is preliminary data.</text>
</comment>
<reference evidence="6 7" key="1">
    <citation type="submission" date="2021-02" db="EMBL/GenBank/DDBJ databases">
        <title>Variation within the Batrachochytrium salamandrivorans European outbreak.</title>
        <authorList>
            <person name="Kelly M."/>
            <person name="Pasmans F."/>
            <person name="Shea T.P."/>
            <person name="Munoz J.F."/>
            <person name="Carranza S."/>
            <person name="Cuomo C.A."/>
            <person name="Martel A."/>
        </authorList>
    </citation>
    <scope>NUCLEOTIDE SEQUENCE [LARGE SCALE GENOMIC DNA]</scope>
    <source>
        <strain evidence="6 7">AMFP18/2</strain>
    </source>
</reference>
<dbReference type="InterPro" id="IPR016024">
    <property type="entry name" value="ARM-type_fold"/>
</dbReference>
<evidence type="ECO:0000256" key="1">
    <source>
        <dbReference type="ARBA" id="ARBA00004123"/>
    </source>
</evidence>
<dbReference type="PANTHER" id="PTHR10997:SF7">
    <property type="entry name" value="IMPORTIN-11"/>
    <property type="match status" value="1"/>
</dbReference>
<keyword evidence="7" id="KW-1185">Reference proteome</keyword>
<sequence length="988" mass="111224">MTDPKTQLCAVLDQAASPDPVQRTAGQDILSQWEKSPQFHSTLQDIYFDHTIHVKLRSLAIIYLKNGISRYWRKGASNCIQPDEKAKIRQRQLSNMNEPIRKLAVQQAVVTSKIARSDFPGDWPDLLHILVPLVRASFDVPQPLDDDIKNTQHNALYTLHHVVKMLCSKTLPQSRRLLYQLAPDIFSFVSSVFYDRVNLFFSMSQQVNMSDPAHQSDDLLPVARVALKCLRRLIVHGFTEPDKLPNVIEFVGSLTRYMQSFMQIRQSIPKASSGLHATLSSLCVLIGKLYLDFAQERLVSFVLARDGVSILKFYLMLLESTPKVQDDETMETILIQALRLFKKVIKNPSFNAVSQSNTDERMQLVIHTLDSQLFKPDQVVSLARLLVSHYIQLSEEDLASWEDDAESFFQSEGSDQWEFSIKSCAERVFMDLVSKNRDVLCPVLVEMLHSVSVPTTQENILLKDAVFSAVGLAAHDLFDWFNFDDWTHRHLVNEASGRDPGLKVIRRRVACVIGQWVQVKAPAELRPTLYQTLLSLMSREDDLVVRLTAVDNFRICVDDFDFQTVPFQHYLESSITVFIELLQDVDEFESKMKILNCLLVIIERMDTEILSFTAPILQVLPDMWGRSEGENLFRASIVTIVTKLVKALRSQSIQLHEIVMPILQQSVDTSKPGHLYLAEEGIVLWLVTLQNSTICPPQLLELVPYATHLMQHGGDGLKRILHIIEAYIVLDPLSVLQTGAVPIMTNIAQMLGQLKIEASNTLLQVVDVALQACHASNCFPSICQVLLSSGIFSRLIEVVLQNTEMGIVIVGFLAVLARIAVYDPVFFTSAIEQIGSTSNPPVTDITGQFLDRWLEKVDAIGHGKQRKLAALAMCSLLGSGHPAVLARIDAVLGMLTGIMSQFHNMSSDEAATFAYKVRDEDDDEHSLDDARQDLLMSLDPVFKNDSLSYSLRTNLASLEQKLGGQQQLQHLLSMADPDLLIQLQHFTK</sequence>
<evidence type="ECO:0000313" key="7">
    <source>
        <dbReference type="Proteomes" id="UP001648503"/>
    </source>
</evidence>
<dbReference type="PROSITE" id="PS50166">
    <property type="entry name" value="IMPORTIN_B_NT"/>
    <property type="match status" value="1"/>
</dbReference>
<dbReference type="InterPro" id="IPR001494">
    <property type="entry name" value="Importin-beta_N"/>
</dbReference>
<organism evidence="6 7">
    <name type="scientific">Batrachochytrium salamandrivorans</name>
    <dbReference type="NCBI Taxonomy" id="1357716"/>
    <lineage>
        <taxon>Eukaryota</taxon>
        <taxon>Fungi</taxon>
        <taxon>Fungi incertae sedis</taxon>
        <taxon>Chytridiomycota</taxon>
        <taxon>Chytridiomycota incertae sedis</taxon>
        <taxon>Chytridiomycetes</taxon>
        <taxon>Rhizophydiales</taxon>
        <taxon>Rhizophydiales incertae sedis</taxon>
        <taxon>Batrachochytrium</taxon>
    </lineage>
</organism>
<dbReference type="SUPFAM" id="SSF48371">
    <property type="entry name" value="ARM repeat"/>
    <property type="match status" value="1"/>
</dbReference>
<evidence type="ECO:0000256" key="2">
    <source>
        <dbReference type="ARBA" id="ARBA00007991"/>
    </source>
</evidence>
<accession>A0ABQ8F454</accession>
<dbReference type="Gene3D" id="1.25.10.10">
    <property type="entry name" value="Leucine-rich Repeat Variant"/>
    <property type="match status" value="1"/>
</dbReference>